<comment type="caution">
    <text evidence="1">The sequence shown here is derived from an EMBL/GenBank/DDBJ whole genome shotgun (WGS) entry which is preliminary data.</text>
</comment>
<sequence>MLRQAPPTVKDKIRGIGYRWGGNLKYAASSLSRFPDLQAKAEYEEERFKNWVTISGADSYDHEGYLNNLEHRVEYQRINDLLKRLYYLSKDVKARITKHTTEPRWNQDYYVAFGPGGTRTQEPRMSDAAFTEMVLPKYKDIEKLIDECYAFKPIVY</sequence>
<evidence type="ECO:0000313" key="2">
    <source>
        <dbReference type="Proteomes" id="UP001278500"/>
    </source>
</evidence>
<reference evidence="1" key="2">
    <citation type="submission" date="2023-06" db="EMBL/GenBank/DDBJ databases">
        <authorList>
            <consortium name="Lawrence Berkeley National Laboratory"/>
            <person name="Haridas S."/>
            <person name="Hensen N."/>
            <person name="Bonometti L."/>
            <person name="Westerberg I."/>
            <person name="Brannstrom I.O."/>
            <person name="Guillou S."/>
            <person name="Cros-Aarteil S."/>
            <person name="Calhoun S."/>
            <person name="Kuo A."/>
            <person name="Mondo S."/>
            <person name="Pangilinan J."/>
            <person name="Riley R."/>
            <person name="Labutti K."/>
            <person name="Andreopoulos B."/>
            <person name="Lipzen A."/>
            <person name="Chen C."/>
            <person name="Yanf M."/>
            <person name="Daum C."/>
            <person name="Ng V."/>
            <person name="Clum A."/>
            <person name="Steindorff A."/>
            <person name="Ohm R."/>
            <person name="Martin F."/>
            <person name="Silar P."/>
            <person name="Natvig D."/>
            <person name="Lalanne C."/>
            <person name="Gautier V."/>
            <person name="Ament-Velasquez S.L."/>
            <person name="Kruys A."/>
            <person name="Hutchinson M.I."/>
            <person name="Powell A.J."/>
            <person name="Barry K."/>
            <person name="Miller A.N."/>
            <person name="Grigoriev I.V."/>
            <person name="Debuchy R."/>
            <person name="Gladieux P."/>
            <person name="Thoren M.H."/>
            <person name="Johannesson H."/>
        </authorList>
    </citation>
    <scope>NUCLEOTIDE SEQUENCE</scope>
    <source>
        <strain evidence="1">CBS 560.94</strain>
    </source>
</reference>
<proteinExistence type="predicted"/>
<dbReference type="GeneID" id="87866877"/>
<reference evidence="1" key="1">
    <citation type="journal article" date="2023" name="Mol. Phylogenet. Evol.">
        <title>Genome-scale phylogeny and comparative genomics of the fungal order Sordariales.</title>
        <authorList>
            <person name="Hensen N."/>
            <person name="Bonometti L."/>
            <person name="Westerberg I."/>
            <person name="Brannstrom I.O."/>
            <person name="Guillou S."/>
            <person name="Cros-Aarteil S."/>
            <person name="Calhoun S."/>
            <person name="Haridas S."/>
            <person name="Kuo A."/>
            <person name="Mondo S."/>
            <person name="Pangilinan J."/>
            <person name="Riley R."/>
            <person name="LaButti K."/>
            <person name="Andreopoulos B."/>
            <person name="Lipzen A."/>
            <person name="Chen C."/>
            <person name="Yan M."/>
            <person name="Daum C."/>
            <person name="Ng V."/>
            <person name="Clum A."/>
            <person name="Steindorff A."/>
            <person name="Ohm R.A."/>
            <person name="Martin F."/>
            <person name="Silar P."/>
            <person name="Natvig D.O."/>
            <person name="Lalanne C."/>
            <person name="Gautier V."/>
            <person name="Ament-Velasquez S.L."/>
            <person name="Kruys A."/>
            <person name="Hutchinson M.I."/>
            <person name="Powell A.J."/>
            <person name="Barry K."/>
            <person name="Miller A.N."/>
            <person name="Grigoriev I.V."/>
            <person name="Debuchy R."/>
            <person name="Gladieux P."/>
            <person name="Hiltunen Thoren M."/>
            <person name="Johannesson H."/>
        </authorList>
    </citation>
    <scope>NUCLEOTIDE SEQUENCE</scope>
    <source>
        <strain evidence="1">CBS 560.94</strain>
    </source>
</reference>
<evidence type="ECO:0000313" key="1">
    <source>
        <dbReference type="EMBL" id="KAK3343157.1"/>
    </source>
</evidence>
<organism evidence="1 2">
    <name type="scientific">Neurospora tetraspora</name>
    <dbReference type="NCBI Taxonomy" id="94610"/>
    <lineage>
        <taxon>Eukaryota</taxon>
        <taxon>Fungi</taxon>
        <taxon>Dikarya</taxon>
        <taxon>Ascomycota</taxon>
        <taxon>Pezizomycotina</taxon>
        <taxon>Sordariomycetes</taxon>
        <taxon>Sordariomycetidae</taxon>
        <taxon>Sordariales</taxon>
        <taxon>Sordariaceae</taxon>
        <taxon>Neurospora</taxon>
    </lineage>
</organism>
<accession>A0AAE0JDG8</accession>
<dbReference type="EMBL" id="JAUEPP010000005">
    <property type="protein sequence ID" value="KAK3343157.1"/>
    <property type="molecule type" value="Genomic_DNA"/>
</dbReference>
<name>A0AAE0JDG8_9PEZI</name>
<gene>
    <name evidence="1" type="ORF">B0H65DRAFT_550325</name>
</gene>
<dbReference type="RefSeq" id="XP_062680950.1">
    <property type="nucleotide sequence ID" value="XM_062829723.1"/>
</dbReference>
<keyword evidence="2" id="KW-1185">Reference proteome</keyword>
<protein>
    <submittedName>
        <fullName evidence="1">Uncharacterized protein</fullName>
    </submittedName>
</protein>
<dbReference type="AlphaFoldDB" id="A0AAE0JDG8"/>
<dbReference type="Proteomes" id="UP001278500">
    <property type="component" value="Unassembled WGS sequence"/>
</dbReference>